<evidence type="ECO:0000313" key="3">
    <source>
        <dbReference type="RefSeq" id="XP_008706208.1"/>
    </source>
</evidence>
<name>A0A384DGR0_URSMA</name>
<evidence type="ECO:0000313" key="5">
    <source>
        <dbReference type="RefSeq" id="XP_008706210.1"/>
    </source>
</evidence>
<feature type="compositionally biased region" description="Basic residues" evidence="1">
    <location>
        <begin position="429"/>
        <end position="443"/>
    </location>
</feature>
<dbReference type="RefSeq" id="XP_008706210.1">
    <property type="nucleotide sequence ID" value="XM_008707988.2"/>
</dbReference>
<sequence length="622" mass="70790">MDLPDESQWDETTCKLAICQHPQCWATIRRFERGHPRILAPPCKTTLNDEDKLPVLTIVNMTDSCIQAKGLAHRHLSGFTFTKPSSSLCPGSKFDSKFQGRYSAFIDGDVTACGWRERGVGSGLSLRQQLVVKCVRCAVSVWDSFQNKHTHLKESGRPYIRSLSVLNLNETQLPSPQDVRNMVVIWIPEQSETHVSPAEKKHILPSQDWMKRRMKSTVKDRFLYGKQKTETLLGPPGVVVPPPSPAHFIEQLNAESIPFWNQLDRLPQDLLKDLLPGEGKTMPSLEMKTQLAMMKKKAPLERSRPDSAISARMFLSVQRLALQRPALRYPKHLKKFYYNPNTEVCSVCGHSHTGSHAELRKPRFQEAAPLPHHKWLGSDRGGVTVVEQGPASSPPRKVGAVREKRIESVLRSPGHKKQQQWQQKEQQRKVKTPPKKQEAKKKSKSDLGSQDILHKRSGAVVYGPRYGQRTLLSRKSDKKQPQRAKPEGPTSKKCSPRRPQMEYSENYLDSFPDKDDPELSKTEPSNKDIDAQESQDRSSEDLSDDSSERRWNPELKLLRILQATDDEDEENQLSGSENEESFKTSQDSLMRERDAWNPEDSDLGHRDRKERGLLLPGAFTRT</sequence>
<accession>A0A384DGR0</accession>
<feature type="compositionally biased region" description="Basic and acidic residues" evidence="1">
    <location>
        <begin position="589"/>
        <end position="612"/>
    </location>
</feature>
<feature type="compositionally biased region" description="Basic and acidic residues" evidence="1">
    <location>
        <begin position="511"/>
        <end position="557"/>
    </location>
</feature>
<keyword evidence="2" id="KW-1185">Reference proteome</keyword>
<dbReference type="RefSeq" id="XP_008706209.1">
    <property type="nucleotide sequence ID" value="XM_008707987.2"/>
</dbReference>
<dbReference type="PANTHER" id="PTHR36130:SF1">
    <property type="entry name" value="RIKEN CDNA 4933430I17 GENE"/>
    <property type="match status" value="1"/>
</dbReference>
<dbReference type="AlphaFoldDB" id="A0A384DGR0"/>
<feature type="region of interest" description="Disordered" evidence="1">
    <location>
        <begin position="372"/>
        <end position="622"/>
    </location>
</feature>
<evidence type="ECO:0000313" key="4">
    <source>
        <dbReference type="RefSeq" id="XP_008706209.1"/>
    </source>
</evidence>
<proteinExistence type="predicted"/>
<dbReference type="RefSeq" id="XP_008706208.1">
    <property type="nucleotide sequence ID" value="XM_008707986.2"/>
</dbReference>
<dbReference type="PANTHER" id="PTHR36130">
    <property type="entry name" value="RIKEN CDNA 4933430I17 GENE"/>
    <property type="match status" value="1"/>
</dbReference>
<evidence type="ECO:0000313" key="2">
    <source>
        <dbReference type="Proteomes" id="UP000261680"/>
    </source>
</evidence>
<evidence type="ECO:0000256" key="1">
    <source>
        <dbReference type="SAM" id="MobiDB-lite"/>
    </source>
</evidence>
<dbReference type="KEGG" id="umr:103678600"/>
<organism evidence="2 3">
    <name type="scientific">Ursus maritimus</name>
    <name type="common">Polar bear</name>
    <name type="synonym">Thalarctos maritimus</name>
    <dbReference type="NCBI Taxonomy" id="29073"/>
    <lineage>
        <taxon>Eukaryota</taxon>
        <taxon>Metazoa</taxon>
        <taxon>Chordata</taxon>
        <taxon>Craniata</taxon>
        <taxon>Vertebrata</taxon>
        <taxon>Euteleostomi</taxon>
        <taxon>Mammalia</taxon>
        <taxon>Eutheria</taxon>
        <taxon>Laurasiatheria</taxon>
        <taxon>Carnivora</taxon>
        <taxon>Caniformia</taxon>
        <taxon>Ursidae</taxon>
        <taxon>Ursus</taxon>
    </lineage>
</organism>
<protein>
    <submittedName>
        <fullName evidence="3 4">Uncharacterized protein C9orf43 homolog isoform X1</fullName>
    </submittedName>
</protein>
<dbReference type="OrthoDB" id="10033658at2759"/>
<reference evidence="3 4" key="1">
    <citation type="submission" date="2025-04" db="UniProtKB">
        <authorList>
            <consortium name="RefSeq"/>
        </authorList>
    </citation>
    <scope>IDENTIFICATION</scope>
    <source>
        <tissue evidence="3 4">Whole blood</tissue>
    </source>
</reference>
<dbReference type="CTD" id="109313821"/>
<feature type="compositionally biased region" description="Basic and acidic residues" evidence="1">
    <location>
        <begin position="474"/>
        <end position="486"/>
    </location>
</feature>
<dbReference type="GeneID" id="103678600"/>
<gene>
    <name evidence="3 4 5" type="primary">CUNH9orf43</name>
</gene>
<dbReference type="InterPro" id="IPR029134">
    <property type="entry name" value="DUF4647"/>
</dbReference>
<dbReference type="Pfam" id="PF15504">
    <property type="entry name" value="DUF4647"/>
    <property type="match status" value="3"/>
</dbReference>
<dbReference type="Proteomes" id="UP000261680">
    <property type="component" value="Unplaced"/>
</dbReference>